<keyword evidence="4" id="KW-0378">Hydrolase</keyword>
<evidence type="ECO:0000256" key="1">
    <source>
        <dbReference type="ARBA" id="ARBA00011073"/>
    </source>
</evidence>
<proteinExistence type="inferred from homology"/>
<feature type="active site" description="Charge relay system" evidence="6">
    <location>
        <position position="404"/>
    </location>
</feature>
<accession>A0AAP0AT73</accession>
<dbReference type="InterPro" id="IPR041469">
    <property type="entry name" value="Subtilisin-like_FN3"/>
</dbReference>
<feature type="active site" description="Charge relay system" evidence="6">
    <location>
        <position position="134"/>
    </location>
</feature>
<evidence type="ECO:0000313" key="13">
    <source>
        <dbReference type="Proteomes" id="UP001418222"/>
    </source>
</evidence>
<dbReference type="PANTHER" id="PTHR10795">
    <property type="entry name" value="PROPROTEIN CONVERTASE SUBTILISIN/KEXIN"/>
    <property type="match status" value="1"/>
</dbReference>
<keyword evidence="13" id="KW-1185">Reference proteome</keyword>
<reference evidence="12 13" key="1">
    <citation type="journal article" date="2022" name="Nat. Plants">
        <title>Genomes of leafy and leafless Platanthera orchids illuminate the evolution of mycoheterotrophy.</title>
        <authorList>
            <person name="Li M.H."/>
            <person name="Liu K.W."/>
            <person name="Li Z."/>
            <person name="Lu H.C."/>
            <person name="Ye Q.L."/>
            <person name="Zhang D."/>
            <person name="Wang J.Y."/>
            <person name="Li Y.F."/>
            <person name="Zhong Z.M."/>
            <person name="Liu X."/>
            <person name="Yu X."/>
            <person name="Liu D.K."/>
            <person name="Tu X.D."/>
            <person name="Liu B."/>
            <person name="Hao Y."/>
            <person name="Liao X.Y."/>
            <person name="Jiang Y.T."/>
            <person name="Sun W.H."/>
            <person name="Chen J."/>
            <person name="Chen Y.Q."/>
            <person name="Ai Y."/>
            <person name="Zhai J.W."/>
            <person name="Wu S.S."/>
            <person name="Zhou Z."/>
            <person name="Hsiao Y.Y."/>
            <person name="Wu W.L."/>
            <person name="Chen Y.Y."/>
            <person name="Lin Y.F."/>
            <person name="Hsu J.L."/>
            <person name="Li C.Y."/>
            <person name="Wang Z.W."/>
            <person name="Zhao X."/>
            <person name="Zhong W.Y."/>
            <person name="Ma X.K."/>
            <person name="Ma L."/>
            <person name="Huang J."/>
            <person name="Chen G.Z."/>
            <person name="Huang M.Z."/>
            <person name="Huang L."/>
            <person name="Peng D.H."/>
            <person name="Luo Y.B."/>
            <person name="Zou S.Q."/>
            <person name="Chen S.P."/>
            <person name="Lan S."/>
            <person name="Tsai W.C."/>
            <person name="Van de Peer Y."/>
            <person name="Liu Z.J."/>
        </authorList>
    </citation>
    <scope>NUCLEOTIDE SEQUENCE [LARGE SCALE GENOMIC DNA]</scope>
    <source>
        <strain evidence="12">Lor287</strain>
    </source>
</reference>
<comment type="similarity">
    <text evidence="1 7">Belongs to the peptidase S8 family.</text>
</comment>
<feature type="domain" description="Inhibitor I9" evidence="10">
    <location>
        <begin position="29"/>
        <end position="96"/>
    </location>
</feature>
<dbReference type="Gene3D" id="2.60.40.2310">
    <property type="match status" value="1"/>
</dbReference>
<feature type="domain" description="Subtilisin-like protease fibronectin type-III" evidence="11">
    <location>
        <begin position="520"/>
        <end position="591"/>
    </location>
</feature>
<dbReference type="SUPFAM" id="SSF52743">
    <property type="entry name" value="Subtilisin-like"/>
    <property type="match status" value="1"/>
</dbReference>
<keyword evidence="2" id="KW-0645">Protease</keyword>
<comment type="caution">
    <text evidence="12">The sequence shown here is derived from an EMBL/GenBank/DDBJ whole genome shotgun (WGS) entry which is preliminary data.</text>
</comment>
<protein>
    <submittedName>
        <fullName evidence="12">Xylem serine proteinase 1</fullName>
    </submittedName>
</protein>
<dbReference type="AlphaFoldDB" id="A0AAP0AT73"/>
<keyword evidence="3 8" id="KW-0732">Signal</keyword>
<dbReference type="InterPro" id="IPR010259">
    <property type="entry name" value="S8pro/Inhibitor_I9"/>
</dbReference>
<keyword evidence="5" id="KW-0720">Serine protease</keyword>
<dbReference type="PRINTS" id="PR00723">
    <property type="entry name" value="SUBTILISIN"/>
</dbReference>
<dbReference type="CDD" id="cd02120">
    <property type="entry name" value="PA_subtilisin_like"/>
    <property type="match status" value="1"/>
</dbReference>
<evidence type="ECO:0000256" key="4">
    <source>
        <dbReference type="ARBA" id="ARBA00022801"/>
    </source>
</evidence>
<name>A0AAP0AT73_9ASPA</name>
<feature type="chain" id="PRO_5042934894" evidence="8">
    <location>
        <begin position="22"/>
        <end position="604"/>
    </location>
</feature>
<evidence type="ECO:0000256" key="3">
    <source>
        <dbReference type="ARBA" id="ARBA00022729"/>
    </source>
</evidence>
<dbReference type="Pfam" id="PF00082">
    <property type="entry name" value="Peptidase_S8"/>
    <property type="match status" value="1"/>
</dbReference>
<sequence>MALSPLLRPLLFFLLVSAAVAASITERKKHIVYLGDKPHPDSDTVGHHHRLLSDVLGSYILSMNAFAANLTDEEAEKVAEMDDVISVFPAQTRKLHTSRSWDFIGFPANATHSQTESNVIVGILDSEPQDYRGHGTHVASTAVGNSVPGASLFGMGEGTIRGCAPSARIASYKVCYADGNCNDEDILAAFDTAIADGVDVINLSVGEDPGKSFTDALAVGAYHAMRRSILTVASAGNEGPMHRSVVNYSPWMLTVGASTTDRQFGADLVLGNGKRITGVSVNTFDTERKFRKLVRGFDAAFTGLDPIKVEDAIVLCKITGSANMIDTVVMAANGSGLIVQMTSPADRAETFNIPATVLSKEDGQIPDLVAPGMNILASYPSYAYFTQDPTDKRRSEYQIFSGTSMAAPHATGAAAYVKAFHPTWSPASLRSALMTTARPIPPIPTNSTPRIRDELEYAAGSGQIDPIAAVDPGLVYDINEQAYLRFLCTKHPNTTAVAILTGVRSFDCAPLATAKGYDGLNYPSFHYIVPDALKPSAAEYRRIVTNVGEGSSVYTARVEAPAGVEIEVKPARLEFTKKNEKRVFEVAVRVAPVRGGGHMLYRGR</sequence>
<dbReference type="EMBL" id="JBBWWQ010000021">
    <property type="protein sequence ID" value="KAK8914066.1"/>
    <property type="molecule type" value="Genomic_DNA"/>
</dbReference>
<dbReference type="Gene3D" id="3.50.30.30">
    <property type="match status" value="1"/>
</dbReference>
<dbReference type="Pfam" id="PF05922">
    <property type="entry name" value="Inhibitor_I9"/>
    <property type="match status" value="1"/>
</dbReference>
<dbReference type="Gene3D" id="3.30.70.80">
    <property type="entry name" value="Peptidase S8 propeptide/proteinase inhibitor I9"/>
    <property type="match status" value="1"/>
</dbReference>
<dbReference type="Gene3D" id="3.40.50.200">
    <property type="entry name" value="Peptidase S8/S53 domain"/>
    <property type="match status" value="2"/>
</dbReference>
<evidence type="ECO:0000256" key="2">
    <source>
        <dbReference type="ARBA" id="ARBA00022670"/>
    </source>
</evidence>
<dbReference type="InterPro" id="IPR037045">
    <property type="entry name" value="S8pro/Inhibitor_I9_sf"/>
</dbReference>
<dbReference type="InterPro" id="IPR022398">
    <property type="entry name" value="Peptidase_S8_His-AS"/>
</dbReference>
<evidence type="ECO:0000259" key="10">
    <source>
        <dbReference type="Pfam" id="PF05922"/>
    </source>
</evidence>
<feature type="signal peptide" evidence="8">
    <location>
        <begin position="1"/>
        <end position="21"/>
    </location>
</feature>
<dbReference type="PROSITE" id="PS00137">
    <property type="entry name" value="SUBTILASE_HIS"/>
    <property type="match status" value="1"/>
</dbReference>
<evidence type="ECO:0000259" key="9">
    <source>
        <dbReference type="Pfam" id="PF00082"/>
    </source>
</evidence>
<dbReference type="InterPro" id="IPR015500">
    <property type="entry name" value="Peptidase_S8_subtilisin-rel"/>
</dbReference>
<dbReference type="Pfam" id="PF17766">
    <property type="entry name" value="fn3_6"/>
    <property type="match status" value="1"/>
</dbReference>
<organism evidence="12 13">
    <name type="scientific">Platanthera zijinensis</name>
    <dbReference type="NCBI Taxonomy" id="2320716"/>
    <lineage>
        <taxon>Eukaryota</taxon>
        <taxon>Viridiplantae</taxon>
        <taxon>Streptophyta</taxon>
        <taxon>Embryophyta</taxon>
        <taxon>Tracheophyta</taxon>
        <taxon>Spermatophyta</taxon>
        <taxon>Magnoliopsida</taxon>
        <taxon>Liliopsida</taxon>
        <taxon>Asparagales</taxon>
        <taxon>Orchidaceae</taxon>
        <taxon>Orchidoideae</taxon>
        <taxon>Orchideae</taxon>
        <taxon>Orchidinae</taxon>
        <taxon>Platanthera</taxon>
    </lineage>
</organism>
<dbReference type="PROSITE" id="PS00138">
    <property type="entry name" value="SUBTILASE_SER"/>
    <property type="match status" value="1"/>
</dbReference>
<evidence type="ECO:0000313" key="12">
    <source>
        <dbReference type="EMBL" id="KAK8914066.1"/>
    </source>
</evidence>
<dbReference type="InterPro" id="IPR036852">
    <property type="entry name" value="Peptidase_S8/S53_dom_sf"/>
</dbReference>
<comment type="caution">
    <text evidence="7">Lacks conserved residue(s) required for the propagation of feature annotation.</text>
</comment>
<dbReference type="GO" id="GO:0006508">
    <property type="term" value="P:proteolysis"/>
    <property type="evidence" value="ECO:0007669"/>
    <property type="project" value="UniProtKB-KW"/>
</dbReference>
<gene>
    <name evidence="12" type="primary">XSP1</name>
    <name evidence="12" type="ORF">KSP39_PZI023813</name>
</gene>
<evidence type="ECO:0000256" key="7">
    <source>
        <dbReference type="PROSITE-ProRule" id="PRU01240"/>
    </source>
</evidence>
<dbReference type="PROSITE" id="PS51892">
    <property type="entry name" value="SUBTILASE"/>
    <property type="match status" value="1"/>
</dbReference>
<dbReference type="InterPro" id="IPR045051">
    <property type="entry name" value="SBT"/>
</dbReference>
<dbReference type="Proteomes" id="UP001418222">
    <property type="component" value="Unassembled WGS sequence"/>
</dbReference>
<dbReference type="GO" id="GO:0004252">
    <property type="term" value="F:serine-type endopeptidase activity"/>
    <property type="evidence" value="ECO:0007669"/>
    <property type="project" value="InterPro"/>
</dbReference>
<feature type="active site" description="Charge relay system" evidence="6">
    <location>
        <position position="125"/>
    </location>
</feature>
<feature type="domain" description="Peptidase S8/S53" evidence="9">
    <location>
        <begin position="124"/>
        <end position="445"/>
    </location>
</feature>
<dbReference type="InterPro" id="IPR023828">
    <property type="entry name" value="Peptidase_S8_Ser-AS"/>
</dbReference>
<evidence type="ECO:0000256" key="5">
    <source>
        <dbReference type="ARBA" id="ARBA00022825"/>
    </source>
</evidence>
<dbReference type="InterPro" id="IPR000209">
    <property type="entry name" value="Peptidase_S8/S53_dom"/>
</dbReference>
<evidence type="ECO:0000256" key="6">
    <source>
        <dbReference type="PIRSR" id="PIRSR615500-1"/>
    </source>
</evidence>
<evidence type="ECO:0000259" key="11">
    <source>
        <dbReference type="Pfam" id="PF17766"/>
    </source>
</evidence>
<evidence type="ECO:0000256" key="8">
    <source>
        <dbReference type="SAM" id="SignalP"/>
    </source>
</evidence>